<organism evidence="2 3">
    <name type="scientific">Deinococcus oregonensis</name>
    <dbReference type="NCBI Taxonomy" id="1805970"/>
    <lineage>
        <taxon>Bacteria</taxon>
        <taxon>Thermotogati</taxon>
        <taxon>Deinococcota</taxon>
        <taxon>Deinococci</taxon>
        <taxon>Deinococcales</taxon>
        <taxon>Deinococcaceae</taxon>
        <taxon>Deinococcus</taxon>
    </lineage>
</organism>
<comment type="caution">
    <text evidence="2">The sequence shown here is derived from an EMBL/GenBank/DDBJ whole genome shotgun (WGS) entry which is preliminary data.</text>
</comment>
<dbReference type="InterPro" id="IPR037883">
    <property type="entry name" value="Knr4/Smi1-like_sf"/>
</dbReference>
<dbReference type="InterPro" id="IPR018958">
    <property type="entry name" value="Knr4/Smi1-like_dom"/>
</dbReference>
<dbReference type="SMART" id="SM00860">
    <property type="entry name" value="SMI1_KNR4"/>
    <property type="match status" value="1"/>
</dbReference>
<sequence length="212" mass="24013">MSPEIDLAWSRIETWYEAHLLPRFRRHARHATLTDLLYPGATEQQIAEAETRFGRPFPAEFRASLKRHDGAALWPGGEGLPPLEEAWTLTESRRHALERFPAEGQPSRDGVEQVWWHSAWWSFERDGGGNGTALDLQPAPCGHPGQVIGIDHETADRPLLAMGLALYLSEVADLLEAGWYVASEWLAARDTLDETHKLYAEDLDRWRAKRGL</sequence>
<evidence type="ECO:0000313" key="2">
    <source>
        <dbReference type="EMBL" id="MFB9994059.1"/>
    </source>
</evidence>
<name>A0ABV6B2S8_9DEIO</name>
<feature type="domain" description="Knr4/Smi1-like" evidence="1">
    <location>
        <begin position="40"/>
        <end position="170"/>
    </location>
</feature>
<dbReference type="Pfam" id="PF09346">
    <property type="entry name" value="SMI1_KNR4"/>
    <property type="match status" value="1"/>
</dbReference>
<proteinExistence type="predicted"/>
<dbReference type="Proteomes" id="UP001589733">
    <property type="component" value="Unassembled WGS sequence"/>
</dbReference>
<dbReference type="InterPro" id="IPR051873">
    <property type="entry name" value="KNR4/SMI1_regulator"/>
</dbReference>
<dbReference type="Gene3D" id="3.40.1580.10">
    <property type="entry name" value="SMI1/KNR4-like"/>
    <property type="match status" value="1"/>
</dbReference>
<dbReference type="PANTHER" id="PTHR47432:SF1">
    <property type="entry name" value="CELL WALL ASSEMBLY REGULATOR SMI1"/>
    <property type="match status" value="1"/>
</dbReference>
<evidence type="ECO:0000313" key="3">
    <source>
        <dbReference type="Proteomes" id="UP001589733"/>
    </source>
</evidence>
<dbReference type="PANTHER" id="PTHR47432">
    <property type="entry name" value="CELL WALL ASSEMBLY REGULATOR SMI1"/>
    <property type="match status" value="1"/>
</dbReference>
<dbReference type="RefSeq" id="WP_380014090.1">
    <property type="nucleotide sequence ID" value="NZ_JBHLYR010000059.1"/>
</dbReference>
<accession>A0ABV6B2S8</accession>
<gene>
    <name evidence="2" type="ORF">ACFFLM_19050</name>
</gene>
<reference evidence="2 3" key="1">
    <citation type="submission" date="2024-09" db="EMBL/GenBank/DDBJ databases">
        <authorList>
            <person name="Sun Q."/>
            <person name="Mori K."/>
        </authorList>
    </citation>
    <scope>NUCLEOTIDE SEQUENCE [LARGE SCALE GENOMIC DNA]</scope>
    <source>
        <strain evidence="2 3">JCM 13503</strain>
    </source>
</reference>
<dbReference type="EMBL" id="JBHLYR010000059">
    <property type="protein sequence ID" value="MFB9994059.1"/>
    <property type="molecule type" value="Genomic_DNA"/>
</dbReference>
<dbReference type="SUPFAM" id="SSF160631">
    <property type="entry name" value="SMI1/KNR4-like"/>
    <property type="match status" value="1"/>
</dbReference>
<keyword evidence="3" id="KW-1185">Reference proteome</keyword>
<protein>
    <submittedName>
        <fullName evidence="2">SMI1/KNR4 family protein</fullName>
    </submittedName>
</protein>
<evidence type="ECO:0000259" key="1">
    <source>
        <dbReference type="SMART" id="SM00860"/>
    </source>
</evidence>